<proteinExistence type="predicted"/>
<accession>A0A1A8A8L4</accession>
<feature type="non-terminal residue" evidence="1">
    <location>
        <position position="1"/>
    </location>
</feature>
<evidence type="ECO:0000313" key="1">
    <source>
        <dbReference type="EMBL" id="SBP51023.1"/>
    </source>
</evidence>
<organism evidence="1">
    <name type="scientific">Nothobranchius furzeri</name>
    <name type="common">Turquoise killifish</name>
    <dbReference type="NCBI Taxonomy" id="105023"/>
    <lineage>
        <taxon>Eukaryota</taxon>
        <taxon>Metazoa</taxon>
        <taxon>Chordata</taxon>
        <taxon>Craniata</taxon>
        <taxon>Vertebrata</taxon>
        <taxon>Euteleostomi</taxon>
        <taxon>Actinopterygii</taxon>
        <taxon>Neopterygii</taxon>
        <taxon>Teleostei</taxon>
        <taxon>Neoteleostei</taxon>
        <taxon>Acanthomorphata</taxon>
        <taxon>Ovalentaria</taxon>
        <taxon>Atherinomorphae</taxon>
        <taxon>Cyprinodontiformes</taxon>
        <taxon>Nothobranchiidae</taxon>
        <taxon>Nothobranchius</taxon>
    </lineage>
</organism>
<reference evidence="1" key="1">
    <citation type="submission" date="2016-05" db="EMBL/GenBank/DDBJ databases">
        <authorList>
            <person name="Lavstsen T."/>
            <person name="Jespersen J.S."/>
        </authorList>
    </citation>
    <scope>NUCLEOTIDE SEQUENCE</scope>
    <source>
        <tissue evidence="1">Brain</tissue>
    </source>
</reference>
<dbReference type="EMBL" id="HADY01012538">
    <property type="protein sequence ID" value="SBP51023.1"/>
    <property type="molecule type" value="Transcribed_RNA"/>
</dbReference>
<protein>
    <submittedName>
        <fullName evidence="1">Uncharacterized protein</fullName>
    </submittedName>
</protein>
<gene>
    <name evidence="1" type="primary">Nfu_g_1_012490</name>
</gene>
<name>A0A1A8A8L4_NOTFU</name>
<reference evidence="1" key="2">
    <citation type="submission" date="2016-06" db="EMBL/GenBank/DDBJ databases">
        <title>The genome of a short-lived fish provides insights into sex chromosome evolution and the genetic control of aging.</title>
        <authorList>
            <person name="Reichwald K."/>
            <person name="Felder M."/>
            <person name="Petzold A."/>
            <person name="Koch P."/>
            <person name="Groth M."/>
            <person name="Platzer M."/>
        </authorList>
    </citation>
    <scope>NUCLEOTIDE SEQUENCE</scope>
    <source>
        <tissue evidence="1">Brain</tissue>
    </source>
</reference>
<dbReference type="AlphaFoldDB" id="A0A1A8A8L4"/>
<sequence length="74" mass="8309">SLCVGDSYQQLLGEFPSLTQPTLSADTARHGVEHYIETKGPPIMLRPSDSTRRDWRLLRRSLILWSALASSVIL</sequence>
<feature type="non-terminal residue" evidence="1">
    <location>
        <position position="74"/>
    </location>
</feature>